<feature type="transmembrane region" description="Helical" evidence="15">
    <location>
        <begin position="616"/>
        <end position="639"/>
    </location>
</feature>
<feature type="transmembrane region" description="Helical" evidence="15">
    <location>
        <begin position="528"/>
        <end position="552"/>
    </location>
</feature>
<evidence type="ECO:0000256" key="10">
    <source>
        <dbReference type="ARBA" id="ARBA00022989"/>
    </source>
</evidence>
<dbReference type="SUPFAM" id="SSF53187">
    <property type="entry name" value="Zn-dependent exopeptidases"/>
    <property type="match status" value="1"/>
</dbReference>
<protein>
    <recommendedName>
        <fullName evidence="14">FXNA-like protease</fullName>
    </recommendedName>
</protein>
<evidence type="ECO:0000256" key="14">
    <source>
        <dbReference type="ARBA" id="ARBA00078796"/>
    </source>
</evidence>
<evidence type="ECO:0000259" key="18">
    <source>
        <dbReference type="Pfam" id="PF22249"/>
    </source>
</evidence>
<feature type="transmembrane region" description="Helical" evidence="15">
    <location>
        <begin position="576"/>
        <end position="604"/>
    </location>
</feature>
<keyword evidence="7" id="KW-0378">Hydrolase</keyword>
<dbReference type="PANTHER" id="PTHR12147">
    <property type="entry name" value="METALLOPEPTIDASE M28 FAMILY MEMBER"/>
    <property type="match status" value="1"/>
</dbReference>
<dbReference type="AlphaFoldDB" id="A0A2H8TZN1"/>
<keyword evidence="12 15" id="KW-0472">Membrane</keyword>
<dbReference type="EMBL" id="GFXV01006803">
    <property type="protein sequence ID" value="MBW18608.1"/>
    <property type="molecule type" value="Transcribed_RNA"/>
</dbReference>
<evidence type="ECO:0000313" key="19">
    <source>
        <dbReference type="EMBL" id="MBW18608.1"/>
    </source>
</evidence>
<evidence type="ECO:0000256" key="1">
    <source>
        <dbReference type="ARBA" id="ARBA00001947"/>
    </source>
</evidence>
<keyword evidence="6" id="KW-0479">Metal-binding</keyword>
<evidence type="ECO:0000256" key="8">
    <source>
        <dbReference type="ARBA" id="ARBA00022824"/>
    </source>
</evidence>
<name>A0A2H8TZN1_9HEMI</name>
<reference evidence="19" key="1">
    <citation type="submission" date="2017-10" db="EMBL/GenBank/DDBJ databases">
        <title>Transcriptome Assembly of Sugarcane Aphid Adults.</title>
        <authorList>
            <person name="Scully E.D."/>
            <person name="Palmer N.A."/>
            <person name="Geib S.M."/>
            <person name="Sarath G."/>
            <person name="Sattler S.E."/>
        </authorList>
    </citation>
    <scope>NUCLEOTIDE SEQUENCE</scope>
    <source>
        <tissue evidence="19">Whole body</tissue>
    </source>
</reference>
<comment type="cofactor">
    <cofactor evidence="1">
        <name>Zn(2+)</name>
        <dbReference type="ChEBI" id="CHEBI:29105"/>
    </cofactor>
</comment>
<feature type="transmembrane region" description="Helical" evidence="15">
    <location>
        <begin position="645"/>
        <end position="667"/>
    </location>
</feature>
<evidence type="ECO:0000256" key="13">
    <source>
        <dbReference type="ARBA" id="ARBA00023180"/>
    </source>
</evidence>
<keyword evidence="11" id="KW-0482">Metalloprotease</keyword>
<keyword evidence="4" id="KW-0645">Protease</keyword>
<dbReference type="InterPro" id="IPR053973">
    <property type="entry name" value="ERMP1-like_C"/>
</dbReference>
<dbReference type="InterPro" id="IPR053974">
    <property type="entry name" value="ERMP1_1-A_TM"/>
</dbReference>
<dbReference type="GO" id="GO:0006508">
    <property type="term" value="P:proteolysis"/>
    <property type="evidence" value="ECO:0007669"/>
    <property type="project" value="UniProtKB-KW"/>
</dbReference>
<dbReference type="CDD" id="cd03875">
    <property type="entry name" value="M28_Fxna_like"/>
    <property type="match status" value="1"/>
</dbReference>
<keyword evidence="9" id="KW-0862">Zinc</keyword>
<evidence type="ECO:0000256" key="12">
    <source>
        <dbReference type="ARBA" id="ARBA00023136"/>
    </source>
</evidence>
<evidence type="ECO:0000256" key="4">
    <source>
        <dbReference type="ARBA" id="ARBA00022670"/>
    </source>
</evidence>
<evidence type="ECO:0000256" key="5">
    <source>
        <dbReference type="ARBA" id="ARBA00022692"/>
    </source>
</evidence>
<dbReference type="Pfam" id="PF22248">
    <property type="entry name" value="ERMP1_C"/>
    <property type="match status" value="1"/>
</dbReference>
<feature type="domain" description="Peptidase M28" evidence="16">
    <location>
        <begin position="172"/>
        <end position="365"/>
    </location>
</feature>
<keyword evidence="5 15" id="KW-0812">Transmembrane</keyword>
<evidence type="ECO:0000256" key="3">
    <source>
        <dbReference type="ARBA" id="ARBA00010918"/>
    </source>
</evidence>
<feature type="domain" description="Endoplasmic reticulum metallopeptidase 1-like C-terminal" evidence="17">
    <location>
        <begin position="677"/>
        <end position="903"/>
    </location>
</feature>
<evidence type="ECO:0000256" key="11">
    <source>
        <dbReference type="ARBA" id="ARBA00023049"/>
    </source>
</evidence>
<evidence type="ECO:0000259" key="17">
    <source>
        <dbReference type="Pfam" id="PF22248"/>
    </source>
</evidence>
<keyword evidence="10 15" id="KW-1133">Transmembrane helix</keyword>
<dbReference type="GO" id="GO:0008235">
    <property type="term" value="F:metalloexopeptidase activity"/>
    <property type="evidence" value="ECO:0007669"/>
    <property type="project" value="InterPro"/>
</dbReference>
<evidence type="ECO:0000256" key="2">
    <source>
        <dbReference type="ARBA" id="ARBA00004477"/>
    </source>
</evidence>
<proteinExistence type="inferred from homology"/>
<dbReference type="Gene3D" id="3.40.630.10">
    <property type="entry name" value="Zn peptidases"/>
    <property type="match status" value="1"/>
</dbReference>
<dbReference type="InterPro" id="IPR048024">
    <property type="entry name" value="Fxna-like_M28_dom"/>
</dbReference>
<dbReference type="InterPro" id="IPR045175">
    <property type="entry name" value="M28_fam"/>
</dbReference>
<feature type="transmembrane region" description="Helical" evidence="15">
    <location>
        <begin position="480"/>
        <end position="500"/>
    </location>
</feature>
<feature type="domain" description="Endoplasmic reticulum metallopeptidase 1/1-A TM" evidence="18">
    <location>
        <begin position="440"/>
        <end position="659"/>
    </location>
</feature>
<feature type="transmembrane region" description="Helical" evidence="15">
    <location>
        <begin position="56"/>
        <end position="74"/>
    </location>
</feature>
<evidence type="ECO:0000259" key="16">
    <source>
        <dbReference type="Pfam" id="PF04389"/>
    </source>
</evidence>
<dbReference type="FunFam" id="3.40.630.10:FF:000008">
    <property type="entry name" value="Endoplasmic reticulum metallopeptidase 1"/>
    <property type="match status" value="1"/>
</dbReference>
<dbReference type="OrthoDB" id="76293at2759"/>
<sequence>MIRAKNEPFSDLNSKLRFRTKSSRQYDILPKHVKDAVFKHENNSKGIRSIPAGPHHLLLCIVISVAIYTVLAILEKSLPEPVTISNEHNHPDRFVAERARDHLVKLTSIGPRPVGSKENEILAVKLLLDEIKLIIKQADPSHKIEWDLQTVSGSFSLQFLDGMTNVYRNVQNIVVKIGPIQTSRHSLLINCHFDSVVDSPGASDDGASCAIMLELLRVISRLKMPLKNNIIFLFNGAEENMMQASHGFITQHQWASSIRAFINMEACGAGGKEILFQVGPNHPWLLEAYSDTVPYPLASSMAQEIFQSGIIPGDTDYRIFRDFGRVSGLDFAWSANGYVYHTKLDTVDKIPLGTFQRTGDNMLPLILKLVNSVQISDVEKYSTGNLVFFDFLGIFIVHWSEVLSDIINISVIIISLLVILYNASHTHVTGFSVKDYFKSCFKCSSLNILIWLTTLFTIAVLSLTVVMLDRRLSWFAQPAWLLFLYITPTILVPMVLLVLFGRKFLWGKKGTHYPQSLMYCISRDGNQLLYIMILLLCVLLRIRSGFAVALFVTSNTISIILQNTVLNNDYGYKVLWLHWGCMLVPFMLSAYMIQAALLLVVPIMGRSGSGNHAESVMSLITSAMFTLVFSFYNPLVLLLQKVYTVFSSLAVVLLVSFLVLVFTPLGFPYSGDPNNLAPQRFMIAHVERSFYGYNGSLRDHQNGLWIVNLDVNSPHSVIRHAPELMNARQISQEECDKELYCGLPYFIPVTTFIWKTHWIDTKPLDVDIPLSLNLTYRDYRLNDVQRLSFSANGPDHITFTLSLYDGITLKDWSLNSGEPLKGPLWNGRPTYFVYYSCANDIIPWDFWIDIVVPKTHVGPQIEIGLSGHRMHGPHQYTPELKKLFNQLPQWTTTTGWASAYKSYTL</sequence>
<evidence type="ECO:0000256" key="6">
    <source>
        <dbReference type="ARBA" id="ARBA00022723"/>
    </source>
</evidence>
<dbReference type="Pfam" id="PF22249">
    <property type="entry name" value="ERMP1-TM"/>
    <property type="match status" value="1"/>
</dbReference>
<organism evidence="19">
    <name type="scientific">Melanaphis sacchari</name>
    <dbReference type="NCBI Taxonomy" id="742174"/>
    <lineage>
        <taxon>Eukaryota</taxon>
        <taxon>Metazoa</taxon>
        <taxon>Ecdysozoa</taxon>
        <taxon>Arthropoda</taxon>
        <taxon>Hexapoda</taxon>
        <taxon>Insecta</taxon>
        <taxon>Pterygota</taxon>
        <taxon>Neoptera</taxon>
        <taxon>Paraneoptera</taxon>
        <taxon>Hemiptera</taxon>
        <taxon>Sternorrhyncha</taxon>
        <taxon>Aphidomorpha</taxon>
        <taxon>Aphidoidea</taxon>
        <taxon>Aphididae</taxon>
        <taxon>Aphidini</taxon>
        <taxon>Melanaphis</taxon>
    </lineage>
</organism>
<comment type="similarity">
    <text evidence="3">Belongs to the peptidase M28 family.</text>
</comment>
<feature type="transmembrane region" description="Helical" evidence="15">
    <location>
        <begin position="445"/>
        <end position="468"/>
    </location>
</feature>
<keyword evidence="13" id="KW-0325">Glycoprotein</keyword>
<feature type="transmembrane region" description="Helical" evidence="15">
    <location>
        <begin position="406"/>
        <end position="424"/>
    </location>
</feature>
<evidence type="ECO:0000256" key="15">
    <source>
        <dbReference type="SAM" id="Phobius"/>
    </source>
</evidence>
<dbReference type="InterPro" id="IPR007484">
    <property type="entry name" value="Peptidase_M28"/>
</dbReference>
<evidence type="ECO:0000256" key="7">
    <source>
        <dbReference type="ARBA" id="ARBA00022801"/>
    </source>
</evidence>
<evidence type="ECO:0000256" key="9">
    <source>
        <dbReference type="ARBA" id="ARBA00022833"/>
    </source>
</evidence>
<dbReference type="PANTHER" id="PTHR12147:SF22">
    <property type="entry name" value="ENDOPLASMIC RETICULUM METALLOPEPTIDASE 1"/>
    <property type="match status" value="1"/>
</dbReference>
<keyword evidence="8" id="KW-0256">Endoplasmic reticulum</keyword>
<gene>
    <name evidence="19" type="primary">ERMP1_5</name>
</gene>
<dbReference type="Pfam" id="PF04389">
    <property type="entry name" value="Peptidase_M28"/>
    <property type="match status" value="1"/>
</dbReference>
<comment type="subcellular location">
    <subcellularLocation>
        <location evidence="2">Endoplasmic reticulum membrane</location>
        <topology evidence="2">Multi-pass membrane protein</topology>
    </subcellularLocation>
</comment>
<dbReference type="GO" id="GO:0046872">
    <property type="term" value="F:metal ion binding"/>
    <property type="evidence" value="ECO:0007669"/>
    <property type="project" value="UniProtKB-KW"/>
</dbReference>
<dbReference type="GO" id="GO:0005789">
    <property type="term" value="C:endoplasmic reticulum membrane"/>
    <property type="evidence" value="ECO:0007669"/>
    <property type="project" value="UniProtKB-SubCell"/>
</dbReference>
<accession>A0A2H8TZN1</accession>